<dbReference type="EC" id="5.4.2.12" evidence="2"/>
<gene>
    <name evidence="2" type="ORF">NBG4_870009</name>
</gene>
<dbReference type="GO" id="GO:0004619">
    <property type="term" value="F:phosphoglycerate mutase activity"/>
    <property type="evidence" value="ECO:0007669"/>
    <property type="project" value="UniProtKB-EC"/>
</dbReference>
<dbReference type="CDD" id="cd07067">
    <property type="entry name" value="HP_PGM_like"/>
    <property type="match status" value="1"/>
</dbReference>
<dbReference type="SMART" id="SM00855">
    <property type="entry name" value="PGAM"/>
    <property type="match status" value="1"/>
</dbReference>
<dbReference type="PANTHER" id="PTHR48100:SF10">
    <property type="entry name" value="2-CARBOXY-D-ARABINITOL-1-PHOSPHATASE-RELATED"/>
    <property type="match status" value="1"/>
</dbReference>
<keyword evidence="2" id="KW-0413">Isomerase</keyword>
<name>A0A2U3QKX9_9BACT</name>
<organism evidence="2 3">
    <name type="scientific">Candidatus Sulfobium mesophilum</name>
    <dbReference type="NCBI Taxonomy" id="2016548"/>
    <lineage>
        <taxon>Bacteria</taxon>
        <taxon>Pseudomonadati</taxon>
        <taxon>Nitrospirota</taxon>
        <taxon>Nitrospiria</taxon>
        <taxon>Nitrospirales</taxon>
        <taxon>Nitrospiraceae</taxon>
        <taxon>Candidatus Sulfobium</taxon>
    </lineage>
</organism>
<dbReference type="OrthoDB" id="9781415at2"/>
<evidence type="ECO:0000256" key="1">
    <source>
        <dbReference type="PIRSR" id="PIRSR613078-3"/>
    </source>
</evidence>
<evidence type="ECO:0000313" key="2">
    <source>
        <dbReference type="EMBL" id="SPQ02037.1"/>
    </source>
</evidence>
<dbReference type="Pfam" id="PF00300">
    <property type="entry name" value="His_Phos_1"/>
    <property type="match status" value="2"/>
</dbReference>
<sequence>MVTTLYLIRHGALEGGGPKRYNGSIDIPMSEEGIMQIKESSAFIGRLLATADPSKYLSYLKDIHGAAGATEEQKAKNWGATSGLSAVYCSDLSRAVRSAEIIAAPYGLAPVKMPELRERSFGIWEGMTFTEIKEQFPDEFEAWADNPVAHSPVGGESTLEVKERVVKALDEILTRHAGGNIAIIAHGGVNRILICHILGAPMENIFRVEQDYGGVNVVEFWDRYPVVKLLNGKQ</sequence>
<accession>A0A2U3QKX9</accession>
<dbReference type="PANTHER" id="PTHR48100">
    <property type="entry name" value="BROAD-SPECIFICITY PHOSPHATASE YOR283W-RELATED"/>
    <property type="match status" value="1"/>
</dbReference>
<dbReference type="InterPro" id="IPR029033">
    <property type="entry name" value="His_PPase_superfam"/>
</dbReference>
<proteinExistence type="predicted"/>
<evidence type="ECO:0000313" key="3">
    <source>
        <dbReference type="Proteomes" id="UP000245125"/>
    </source>
</evidence>
<dbReference type="InterPro" id="IPR050275">
    <property type="entry name" value="PGM_Phosphatase"/>
</dbReference>
<dbReference type="AlphaFoldDB" id="A0A2U3QKX9"/>
<reference evidence="3" key="1">
    <citation type="submission" date="2018-03" db="EMBL/GenBank/DDBJ databases">
        <authorList>
            <person name="Zecchin S."/>
        </authorList>
    </citation>
    <scope>NUCLEOTIDE SEQUENCE [LARGE SCALE GENOMIC DNA]</scope>
</reference>
<dbReference type="PIRSF" id="PIRSF000709">
    <property type="entry name" value="6PFK_2-Ptase"/>
    <property type="match status" value="1"/>
</dbReference>
<dbReference type="EMBL" id="OUUY01000138">
    <property type="protein sequence ID" value="SPQ02037.1"/>
    <property type="molecule type" value="Genomic_DNA"/>
</dbReference>
<feature type="site" description="Transition state stabilizer" evidence="1">
    <location>
        <position position="186"/>
    </location>
</feature>
<dbReference type="InterPro" id="IPR013078">
    <property type="entry name" value="His_Pase_superF_clade-1"/>
</dbReference>
<dbReference type="SUPFAM" id="SSF53254">
    <property type="entry name" value="Phosphoglycerate mutase-like"/>
    <property type="match status" value="1"/>
</dbReference>
<dbReference type="Gene3D" id="3.40.50.1240">
    <property type="entry name" value="Phosphoglycerate mutase-like"/>
    <property type="match status" value="1"/>
</dbReference>
<dbReference type="EC" id="5.4.2.-" evidence="2"/>
<dbReference type="Proteomes" id="UP000245125">
    <property type="component" value="Unassembled WGS sequence"/>
</dbReference>
<dbReference type="GO" id="GO:0016791">
    <property type="term" value="F:phosphatase activity"/>
    <property type="evidence" value="ECO:0007669"/>
    <property type="project" value="TreeGrafter"/>
</dbReference>
<protein>
    <submittedName>
        <fullName evidence="2">Phosphoglycerate mutase</fullName>
        <ecNumber evidence="2">5.4.2.-</ecNumber>
        <ecNumber evidence="2">5.4.2.12</ecNumber>
    </submittedName>
</protein>
<keyword evidence="3" id="KW-1185">Reference proteome</keyword>